<accession>E2AXD4</accession>
<feature type="non-terminal residue" evidence="1">
    <location>
        <position position="1"/>
    </location>
</feature>
<dbReference type="InterPro" id="IPR006825">
    <property type="entry name" value="Eclosion"/>
</dbReference>
<dbReference type="GO" id="GO:0018990">
    <property type="term" value="P:ecdysis, chitin-based cuticle"/>
    <property type="evidence" value="ECO:0007669"/>
    <property type="project" value="InterPro"/>
</dbReference>
<dbReference type="OMA" id="KAPENEY"/>
<dbReference type="Pfam" id="PF04736">
    <property type="entry name" value="Eclosion"/>
    <property type="match status" value="1"/>
</dbReference>
<dbReference type="OrthoDB" id="6432957at2759"/>
<dbReference type="FunCoup" id="E2AXD4">
    <property type="interactions" value="26"/>
</dbReference>
<evidence type="ECO:0000313" key="1">
    <source>
        <dbReference type="EMBL" id="EFN61914.1"/>
    </source>
</evidence>
<name>E2AXD4_CAMFO</name>
<feature type="non-terminal residue" evidence="1">
    <location>
        <position position="55"/>
    </location>
</feature>
<sequence>GVCIRNCAQCKKMFGSFFIGQKCADYCIKYKGKRFVDCEDEFSIQPFLQVPETDY</sequence>
<reference evidence="1 2" key="1">
    <citation type="journal article" date="2010" name="Science">
        <title>Genomic comparison of the ants Camponotus floridanus and Harpegnathos saltator.</title>
        <authorList>
            <person name="Bonasio R."/>
            <person name="Zhang G."/>
            <person name="Ye C."/>
            <person name="Mutti N.S."/>
            <person name="Fang X."/>
            <person name="Qin N."/>
            <person name="Donahue G."/>
            <person name="Yang P."/>
            <person name="Li Q."/>
            <person name="Li C."/>
            <person name="Zhang P."/>
            <person name="Huang Z."/>
            <person name="Berger S.L."/>
            <person name="Reinberg D."/>
            <person name="Wang J."/>
            <person name="Liebig J."/>
        </authorList>
    </citation>
    <scope>NUCLEOTIDE SEQUENCE [LARGE SCALE GENOMIC DNA]</scope>
    <source>
        <strain evidence="2">C129</strain>
    </source>
</reference>
<proteinExistence type="predicted"/>
<dbReference type="GO" id="GO:0008255">
    <property type="term" value="F:ecdysis-triggering hormone activity"/>
    <property type="evidence" value="ECO:0007669"/>
    <property type="project" value="InterPro"/>
</dbReference>
<dbReference type="EMBL" id="GL443548">
    <property type="protein sequence ID" value="EFN61914.1"/>
    <property type="molecule type" value="Genomic_DNA"/>
</dbReference>
<dbReference type="AlphaFoldDB" id="E2AXD4"/>
<protein>
    <submittedName>
        <fullName evidence="1">Eclosion hormone</fullName>
    </submittedName>
</protein>
<dbReference type="GO" id="GO:0007218">
    <property type="term" value="P:neuropeptide signaling pathway"/>
    <property type="evidence" value="ECO:0007669"/>
    <property type="project" value="InterPro"/>
</dbReference>
<dbReference type="Proteomes" id="UP000000311">
    <property type="component" value="Unassembled WGS sequence"/>
</dbReference>
<gene>
    <name evidence="1" type="ORF">EAG_15743</name>
</gene>
<dbReference type="STRING" id="104421.E2AXD4"/>
<keyword evidence="2" id="KW-1185">Reference proteome</keyword>
<organism evidence="2">
    <name type="scientific">Camponotus floridanus</name>
    <name type="common">Florida carpenter ant</name>
    <dbReference type="NCBI Taxonomy" id="104421"/>
    <lineage>
        <taxon>Eukaryota</taxon>
        <taxon>Metazoa</taxon>
        <taxon>Ecdysozoa</taxon>
        <taxon>Arthropoda</taxon>
        <taxon>Hexapoda</taxon>
        <taxon>Insecta</taxon>
        <taxon>Pterygota</taxon>
        <taxon>Neoptera</taxon>
        <taxon>Endopterygota</taxon>
        <taxon>Hymenoptera</taxon>
        <taxon>Apocrita</taxon>
        <taxon>Aculeata</taxon>
        <taxon>Formicoidea</taxon>
        <taxon>Formicidae</taxon>
        <taxon>Formicinae</taxon>
        <taxon>Camponotus</taxon>
    </lineage>
</organism>
<evidence type="ECO:0000313" key="2">
    <source>
        <dbReference type="Proteomes" id="UP000000311"/>
    </source>
</evidence>
<dbReference type="InParanoid" id="E2AXD4"/>